<protein>
    <submittedName>
        <fullName evidence="1">Uncharacterized protein</fullName>
    </submittedName>
</protein>
<sequence>MQNELEQKASVNLNIYVIRFKEKGTSDKELLKVNDVLGNISFEKKMQEMITFFDTPYVSGNNERMLYIHQLDPDYTNNTLNGLFRRGVSSEERYIDELQTSGRSKKASQIATIKTDQYTSTHFFFSLCQPESDSSGILFVAQSFKQYGFKELFEESFRKYLEQKNPDIRCFITQLSVPALYDKIIDECIVKRLTFKRHGLPADYEDSFLNMEKGEEFEVSLSVQAKKNGFSFFKNTLKSFKEKDTTLMEIFPLENFEYQDLSAEVFLGGKKRVLNMKKPTDLGTYYDITDDVEIDILTKHPVYDSIKSQSQNITRQEILPNITL</sequence>
<gene>
    <name evidence="1" type="ORF">ACFSQ6_03150</name>
</gene>
<evidence type="ECO:0000313" key="1">
    <source>
        <dbReference type="EMBL" id="MFD2742382.1"/>
    </source>
</evidence>
<dbReference type="EMBL" id="JBHUMB010000005">
    <property type="protein sequence ID" value="MFD2742382.1"/>
    <property type="molecule type" value="Genomic_DNA"/>
</dbReference>
<dbReference type="RefSeq" id="WP_380883736.1">
    <property type="nucleotide sequence ID" value="NZ_JBHUMB010000005.1"/>
</dbReference>
<dbReference type="Proteomes" id="UP001597418">
    <property type="component" value="Unassembled WGS sequence"/>
</dbReference>
<keyword evidence="2" id="KW-1185">Reference proteome</keyword>
<comment type="caution">
    <text evidence="1">The sequence shown here is derived from an EMBL/GenBank/DDBJ whole genome shotgun (WGS) entry which is preliminary data.</text>
</comment>
<reference evidence="2" key="1">
    <citation type="journal article" date="2019" name="Int. J. Syst. Evol. Microbiol.">
        <title>The Global Catalogue of Microorganisms (GCM) 10K type strain sequencing project: providing services to taxonomists for standard genome sequencing and annotation.</title>
        <authorList>
            <consortium name="The Broad Institute Genomics Platform"/>
            <consortium name="The Broad Institute Genome Sequencing Center for Infectious Disease"/>
            <person name="Wu L."/>
            <person name="Ma J."/>
        </authorList>
    </citation>
    <scope>NUCLEOTIDE SEQUENCE [LARGE SCALE GENOMIC DNA]</scope>
    <source>
        <strain evidence="2">KCTC 42247</strain>
    </source>
</reference>
<proteinExistence type="predicted"/>
<organism evidence="1 2">
    <name type="scientific">Sphingobacterium populi</name>
    <dbReference type="NCBI Taxonomy" id="1812824"/>
    <lineage>
        <taxon>Bacteria</taxon>
        <taxon>Pseudomonadati</taxon>
        <taxon>Bacteroidota</taxon>
        <taxon>Sphingobacteriia</taxon>
        <taxon>Sphingobacteriales</taxon>
        <taxon>Sphingobacteriaceae</taxon>
        <taxon>Sphingobacterium</taxon>
    </lineage>
</organism>
<name>A0ABW5U982_9SPHI</name>
<accession>A0ABW5U982</accession>
<evidence type="ECO:0000313" key="2">
    <source>
        <dbReference type="Proteomes" id="UP001597418"/>
    </source>
</evidence>